<dbReference type="SMART" id="SM00304">
    <property type="entry name" value="HAMP"/>
    <property type="match status" value="1"/>
</dbReference>
<evidence type="ECO:0000256" key="2">
    <source>
        <dbReference type="ARBA" id="ARBA00029447"/>
    </source>
</evidence>
<evidence type="ECO:0000313" key="8">
    <source>
        <dbReference type="EMBL" id="MBB6072655.1"/>
    </source>
</evidence>
<reference evidence="8 9" key="1">
    <citation type="submission" date="2020-08" db="EMBL/GenBank/DDBJ databases">
        <title>Genomic Encyclopedia of Type Strains, Phase IV (KMG-IV): sequencing the most valuable type-strain genomes for metagenomic binning, comparative biology and taxonomic classification.</title>
        <authorList>
            <person name="Goeker M."/>
        </authorList>
    </citation>
    <scope>NUCLEOTIDE SEQUENCE [LARGE SCALE GENOMIC DNA]</scope>
    <source>
        <strain evidence="8 9">DSM 29007</strain>
    </source>
</reference>
<feature type="region of interest" description="Disordered" evidence="4">
    <location>
        <begin position="574"/>
        <end position="602"/>
    </location>
</feature>
<evidence type="ECO:0000313" key="9">
    <source>
        <dbReference type="Proteomes" id="UP000582837"/>
    </source>
</evidence>
<dbReference type="PANTHER" id="PTHR32089">
    <property type="entry name" value="METHYL-ACCEPTING CHEMOTAXIS PROTEIN MCPB"/>
    <property type="match status" value="1"/>
</dbReference>
<proteinExistence type="inferred from homology"/>
<dbReference type="Gene3D" id="1.10.287.950">
    <property type="entry name" value="Methyl-accepting chemotaxis protein"/>
    <property type="match status" value="1"/>
</dbReference>
<protein>
    <submittedName>
        <fullName evidence="8">Methyl-accepting chemotaxis protein</fullName>
    </submittedName>
</protein>
<feature type="domain" description="Methyl-accepting transducer" evidence="6">
    <location>
        <begin position="281"/>
        <end position="538"/>
    </location>
</feature>
<dbReference type="PROSITE" id="PS50885">
    <property type="entry name" value="HAMP"/>
    <property type="match status" value="1"/>
</dbReference>
<evidence type="ECO:0000256" key="3">
    <source>
        <dbReference type="PROSITE-ProRule" id="PRU00284"/>
    </source>
</evidence>
<dbReference type="Proteomes" id="UP000582837">
    <property type="component" value="Unassembled WGS sequence"/>
</dbReference>
<evidence type="ECO:0000259" key="7">
    <source>
        <dbReference type="PROSITE" id="PS50885"/>
    </source>
</evidence>
<comment type="caution">
    <text evidence="8">The sequence shown here is derived from an EMBL/GenBank/DDBJ whole genome shotgun (WGS) entry which is preliminary data.</text>
</comment>
<dbReference type="Pfam" id="PF00672">
    <property type="entry name" value="HAMP"/>
    <property type="match status" value="1"/>
</dbReference>
<dbReference type="Gene3D" id="6.10.340.10">
    <property type="match status" value="1"/>
</dbReference>
<accession>A0A841H386</accession>
<evidence type="ECO:0000256" key="5">
    <source>
        <dbReference type="SAM" id="Phobius"/>
    </source>
</evidence>
<dbReference type="EMBL" id="JACHIA010000017">
    <property type="protein sequence ID" value="MBB6072655.1"/>
    <property type="molecule type" value="Genomic_DNA"/>
</dbReference>
<feature type="transmembrane region" description="Helical" evidence="5">
    <location>
        <begin position="12"/>
        <end position="34"/>
    </location>
</feature>
<evidence type="ECO:0000256" key="4">
    <source>
        <dbReference type="SAM" id="MobiDB-lite"/>
    </source>
</evidence>
<gene>
    <name evidence="8" type="ORF">HNQ61_004318</name>
</gene>
<dbReference type="InterPro" id="IPR004089">
    <property type="entry name" value="MCPsignal_dom"/>
</dbReference>
<evidence type="ECO:0000256" key="1">
    <source>
        <dbReference type="ARBA" id="ARBA00023224"/>
    </source>
</evidence>
<dbReference type="Pfam" id="PF00015">
    <property type="entry name" value="MCPsignal"/>
    <property type="match status" value="1"/>
</dbReference>
<organism evidence="8 9">
    <name type="scientific">Longimicrobium terrae</name>
    <dbReference type="NCBI Taxonomy" id="1639882"/>
    <lineage>
        <taxon>Bacteria</taxon>
        <taxon>Pseudomonadati</taxon>
        <taxon>Gemmatimonadota</taxon>
        <taxon>Longimicrobiia</taxon>
        <taxon>Longimicrobiales</taxon>
        <taxon>Longimicrobiaceae</taxon>
        <taxon>Longimicrobium</taxon>
    </lineage>
</organism>
<keyword evidence="5" id="KW-0472">Membrane</keyword>
<dbReference type="SUPFAM" id="SSF58104">
    <property type="entry name" value="Methyl-accepting chemotaxis protein (MCP) signaling domain"/>
    <property type="match status" value="1"/>
</dbReference>
<sequence length="602" mass="62768">MRARGQARTMAGALRAGMAAVCVLLVAGGVMSWWSVRQQSREVRATMNVVQQEVDLTLRLSTGIAQELLGAERYLDGDRAGRQDFDKLGFQVRRDYRALDRLAGRNAQDAGLVSGIMRNVADAEAHYAMAHRLADLGRAGEAQARAARAAPHTRDALAALAGLGEVQRRAIADASAGLEVAAQRRMWLQMALLLGAVLLAAWIARRTIRAVAGPLASVVDHARRLSEGDLGARTRTDGLPAEFVVLASSMNQAAASLEEVATVVVRTADQLAESANAVAAGAEQITATASEVAESMGHVSTGAEDQVAQLRRVDAALAGIGDSAREAGEGAGEVRTLAESIGQSAQARRVEVGHSVEVLRGVRDSVHTAAEEVEALREATAHIRRFVDLVRAISSQSDLLALNAAIEAARAGEHGRGFAVVADEVRKLAEQTQNAAAEVIGTTRLVTGRIETAARSMTEGVARVGEIERVSHNLDAALAEIAGAAARTGEAAARVSDVVIHNTQAVHAAAVGLTEIAARAESNAASAEEVSAATQEQSAGCEEVSAIAADLLVGSTRLREAVGRFRLGAAVPSTATLSEDDETPAPWTESARGELVATGSGR</sequence>
<keyword evidence="1 3" id="KW-0807">Transducer</keyword>
<dbReference type="PANTHER" id="PTHR32089:SF112">
    <property type="entry name" value="LYSOZYME-LIKE PROTEIN-RELATED"/>
    <property type="match status" value="1"/>
</dbReference>
<dbReference type="RefSeq" id="WP_170038906.1">
    <property type="nucleotide sequence ID" value="NZ_JABDTL010000002.1"/>
</dbReference>
<dbReference type="AlphaFoldDB" id="A0A841H386"/>
<name>A0A841H386_9BACT</name>
<dbReference type="PROSITE" id="PS50111">
    <property type="entry name" value="CHEMOTAXIS_TRANSDUC_2"/>
    <property type="match status" value="1"/>
</dbReference>
<comment type="similarity">
    <text evidence="2">Belongs to the methyl-accepting chemotaxis (MCP) protein family.</text>
</comment>
<keyword evidence="5" id="KW-1133">Transmembrane helix</keyword>
<evidence type="ECO:0000259" key="6">
    <source>
        <dbReference type="PROSITE" id="PS50111"/>
    </source>
</evidence>
<dbReference type="GO" id="GO:0007165">
    <property type="term" value="P:signal transduction"/>
    <property type="evidence" value="ECO:0007669"/>
    <property type="project" value="UniProtKB-KW"/>
</dbReference>
<keyword evidence="5" id="KW-0812">Transmembrane</keyword>
<dbReference type="InterPro" id="IPR003660">
    <property type="entry name" value="HAMP_dom"/>
</dbReference>
<dbReference type="SMART" id="SM00283">
    <property type="entry name" value="MA"/>
    <property type="match status" value="1"/>
</dbReference>
<keyword evidence="9" id="KW-1185">Reference proteome</keyword>
<dbReference type="GO" id="GO:0016020">
    <property type="term" value="C:membrane"/>
    <property type="evidence" value="ECO:0007669"/>
    <property type="project" value="InterPro"/>
</dbReference>
<feature type="domain" description="HAMP" evidence="7">
    <location>
        <begin position="209"/>
        <end position="262"/>
    </location>
</feature>